<feature type="repeat" description="Pumilio" evidence="3">
    <location>
        <begin position="688"/>
        <end position="723"/>
    </location>
</feature>
<evidence type="ECO:0000256" key="2">
    <source>
        <dbReference type="ARBA" id="ARBA00024893"/>
    </source>
</evidence>
<feature type="domain" description="PUM-HD" evidence="6">
    <location>
        <begin position="590"/>
        <end position="932"/>
    </location>
</feature>
<feature type="compositionally biased region" description="Pro residues" evidence="5">
    <location>
        <begin position="501"/>
        <end position="510"/>
    </location>
</feature>
<keyword evidence="8" id="KW-1185">Reference proteome</keyword>
<dbReference type="PANTHER" id="PTHR12537">
    <property type="entry name" value="RNA BINDING PROTEIN PUMILIO-RELATED"/>
    <property type="match status" value="1"/>
</dbReference>
<accession>A0A086TBM4</accession>
<dbReference type="EMBL" id="JPKY01000016">
    <property type="protein sequence ID" value="KFH46756.1"/>
    <property type="molecule type" value="Genomic_DNA"/>
</dbReference>
<feature type="compositionally biased region" description="Polar residues" evidence="5">
    <location>
        <begin position="404"/>
        <end position="416"/>
    </location>
</feature>
<feature type="repeat" description="Pumilio" evidence="3">
    <location>
        <begin position="869"/>
        <end position="906"/>
    </location>
</feature>
<dbReference type="HOGENOM" id="CLU_004133_0_0_1"/>
<feature type="compositionally biased region" description="Polar residues" evidence="5">
    <location>
        <begin position="929"/>
        <end position="952"/>
    </location>
</feature>
<feature type="region of interest" description="Disordered" evidence="5">
    <location>
        <begin position="142"/>
        <end position="169"/>
    </location>
</feature>
<comment type="caution">
    <text evidence="7">The sequence shown here is derived from an EMBL/GenBank/DDBJ whole genome shotgun (WGS) entry which is preliminary data.</text>
</comment>
<dbReference type="STRING" id="857340.A0A086TBM4"/>
<dbReference type="Pfam" id="PF00806">
    <property type="entry name" value="PUF"/>
    <property type="match status" value="8"/>
</dbReference>
<feature type="repeat" description="Pumilio" evidence="3">
    <location>
        <begin position="725"/>
        <end position="760"/>
    </location>
</feature>
<dbReference type="GO" id="GO:0005737">
    <property type="term" value="C:cytoplasm"/>
    <property type="evidence" value="ECO:0007669"/>
    <property type="project" value="TreeGrafter"/>
</dbReference>
<feature type="compositionally biased region" description="Low complexity" evidence="5">
    <location>
        <begin position="1010"/>
        <end position="1050"/>
    </location>
</feature>
<dbReference type="InterPro" id="IPR001313">
    <property type="entry name" value="Pumilio_RNA-bd_rpt"/>
</dbReference>
<comment type="function">
    <text evidence="2">RNA-binding nucleolar protein required for pre-rRNA processing. Involved in production of 18S rRNA and assembly of small ribosomal subunit.</text>
</comment>
<dbReference type="CDD" id="cd07920">
    <property type="entry name" value="Pumilio"/>
    <property type="match status" value="1"/>
</dbReference>
<dbReference type="PROSITE" id="PS50302">
    <property type="entry name" value="PUM"/>
    <property type="match status" value="7"/>
</dbReference>
<protein>
    <submittedName>
        <fullName evidence="7">Pumilio domain-containing protein-like protein</fullName>
    </submittedName>
</protein>
<reference evidence="8" key="1">
    <citation type="journal article" date="2014" name="Genome Announc.">
        <title>Genome sequence and annotation of Acremonium chrysogenum, producer of the beta-lactam antibiotic cephalosporin C.</title>
        <authorList>
            <person name="Terfehr D."/>
            <person name="Dahlmann T.A."/>
            <person name="Specht T."/>
            <person name="Zadra I."/>
            <person name="Kuernsteiner H."/>
            <person name="Kueck U."/>
        </authorList>
    </citation>
    <scope>NUCLEOTIDE SEQUENCE [LARGE SCALE GENOMIC DNA]</scope>
    <source>
        <strain evidence="8">ATCC 11550 / CBS 779.69 / DSM 880 / IAM 14645 / JCM 23072 / IMI 49137</strain>
    </source>
</reference>
<evidence type="ECO:0000313" key="7">
    <source>
        <dbReference type="EMBL" id="KFH46756.1"/>
    </source>
</evidence>
<feature type="repeat" description="Pumilio" evidence="3">
    <location>
        <begin position="652"/>
        <end position="687"/>
    </location>
</feature>
<evidence type="ECO:0000256" key="5">
    <source>
        <dbReference type="SAM" id="MobiDB-lite"/>
    </source>
</evidence>
<feature type="region of interest" description="Disordered" evidence="5">
    <location>
        <begin position="1"/>
        <end position="95"/>
    </location>
</feature>
<feature type="region of interest" description="Disordered" evidence="5">
    <location>
        <begin position="185"/>
        <end position="266"/>
    </location>
</feature>
<gene>
    <name evidence="7" type="ORF">ACRE_023900</name>
</gene>
<dbReference type="SMART" id="SM00025">
    <property type="entry name" value="Pumilio"/>
    <property type="match status" value="8"/>
</dbReference>
<dbReference type="Gene3D" id="1.25.10.10">
    <property type="entry name" value="Leucine-rich Repeat Variant"/>
    <property type="match status" value="1"/>
</dbReference>
<dbReference type="OrthoDB" id="668540at2759"/>
<feature type="region of interest" description="Disordered" evidence="5">
    <location>
        <begin position="486"/>
        <end position="512"/>
    </location>
</feature>
<dbReference type="InterPro" id="IPR033133">
    <property type="entry name" value="PUM-HD"/>
</dbReference>
<dbReference type="AlphaFoldDB" id="A0A086TBM4"/>
<dbReference type="PANTHER" id="PTHR12537:SF13">
    <property type="entry name" value="PUMILIO HOMOLOGY DOMAIN FAMILY MEMBER 4"/>
    <property type="match status" value="1"/>
</dbReference>
<dbReference type="Proteomes" id="UP000029964">
    <property type="component" value="Unassembled WGS sequence"/>
</dbReference>
<feature type="compositionally biased region" description="Polar residues" evidence="5">
    <location>
        <begin position="381"/>
        <end position="397"/>
    </location>
</feature>
<feature type="compositionally biased region" description="Polar residues" evidence="5">
    <location>
        <begin position="346"/>
        <end position="355"/>
    </location>
</feature>
<evidence type="ECO:0000256" key="3">
    <source>
        <dbReference type="PROSITE-ProRule" id="PRU00317"/>
    </source>
</evidence>
<evidence type="ECO:0000256" key="1">
    <source>
        <dbReference type="ARBA" id="ARBA00022737"/>
    </source>
</evidence>
<evidence type="ECO:0000256" key="4">
    <source>
        <dbReference type="SAM" id="Coils"/>
    </source>
</evidence>
<dbReference type="InterPro" id="IPR011989">
    <property type="entry name" value="ARM-like"/>
</dbReference>
<keyword evidence="1" id="KW-0677">Repeat</keyword>
<feature type="coiled-coil region" evidence="4">
    <location>
        <begin position="100"/>
        <end position="141"/>
    </location>
</feature>
<feature type="compositionally biased region" description="Low complexity" evidence="5">
    <location>
        <begin position="417"/>
        <end position="442"/>
    </location>
</feature>
<feature type="region of interest" description="Disordered" evidence="5">
    <location>
        <begin position="322"/>
        <end position="341"/>
    </location>
</feature>
<dbReference type="FunFam" id="1.25.10.10:FF:000237">
    <property type="entry name" value="Pumilio homolog 9"/>
    <property type="match status" value="1"/>
</dbReference>
<dbReference type="SUPFAM" id="SSF48371">
    <property type="entry name" value="ARM repeat"/>
    <property type="match status" value="1"/>
</dbReference>
<feature type="region of interest" description="Disordered" evidence="5">
    <location>
        <begin position="346"/>
        <end position="365"/>
    </location>
</feature>
<keyword evidence="4" id="KW-0175">Coiled coil</keyword>
<organism evidence="7 8">
    <name type="scientific">Hapsidospora chrysogenum (strain ATCC 11550 / CBS 779.69 / DSM 880 / IAM 14645 / JCM 23072 / IMI 49137)</name>
    <name type="common">Acremonium chrysogenum</name>
    <dbReference type="NCBI Taxonomy" id="857340"/>
    <lineage>
        <taxon>Eukaryota</taxon>
        <taxon>Fungi</taxon>
        <taxon>Dikarya</taxon>
        <taxon>Ascomycota</taxon>
        <taxon>Pezizomycotina</taxon>
        <taxon>Sordariomycetes</taxon>
        <taxon>Hypocreomycetidae</taxon>
        <taxon>Hypocreales</taxon>
        <taxon>Bionectriaceae</taxon>
        <taxon>Hapsidospora</taxon>
    </lineage>
</organism>
<dbReference type="GO" id="GO:0010608">
    <property type="term" value="P:post-transcriptional regulation of gene expression"/>
    <property type="evidence" value="ECO:0007669"/>
    <property type="project" value="TreeGrafter"/>
</dbReference>
<dbReference type="InterPro" id="IPR033712">
    <property type="entry name" value="Pumilio_RNA-bd"/>
</dbReference>
<dbReference type="GO" id="GO:0003729">
    <property type="term" value="F:mRNA binding"/>
    <property type="evidence" value="ECO:0007669"/>
    <property type="project" value="TreeGrafter"/>
</dbReference>
<dbReference type="InterPro" id="IPR016024">
    <property type="entry name" value="ARM-type_fold"/>
</dbReference>
<feature type="compositionally biased region" description="Polar residues" evidence="5">
    <location>
        <begin position="327"/>
        <end position="341"/>
    </location>
</feature>
<feature type="repeat" description="Pumilio" evidence="3">
    <location>
        <begin position="832"/>
        <end position="868"/>
    </location>
</feature>
<feature type="repeat" description="Pumilio" evidence="3">
    <location>
        <begin position="616"/>
        <end position="651"/>
    </location>
</feature>
<dbReference type="PROSITE" id="PS50303">
    <property type="entry name" value="PUM_HD"/>
    <property type="match status" value="1"/>
</dbReference>
<name>A0A086TBM4_HAPC1</name>
<evidence type="ECO:0000313" key="8">
    <source>
        <dbReference type="Proteomes" id="UP000029964"/>
    </source>
</evidence>
<proteinExistence type="predicted"/>
<feature type="region of interest" description="Disordered" evidence="5">
    <location>
        <begin position="929"/>
        <end position="1050"/>
    </location>
</feature>
<feature type="region of interest" description="Disordered" evidence="5">
    <location>
        <begin position="381"/>
        <end position="473"/>
    </location>
</feature>
<evidence type="ECO:0000259" key="6">
    <source>
        <dbReference type="PROSITE" id="PS50303"/>
    </source>
</evidence>
<sequence length="1050" mass="115525">MDDLRFRPQRSPPDASQATMSLVTPPRNGSRMPQQQQHHHQQPPASMSDSRSNLPRRFTTDSGRVPTLSSVGLISPPLRGPEPTQEFGNAQHSYHKVQLIEKKKMEYERIREQRRRFELEMQKLDQEYRREARELAQLEEEARLGGHQSEPTTPPEHHSSSGGFPSIFSRPSRYSMSSLASPPGFYNRPARSGSTLISPPSGMIQGQGRHAWDDVLPSRSTPVTRRNSDDEEKDEAFRHELASHRSSHGHRYSMPVARSRNGGYETNLDGANVTRFLFDDEDSTAPHHNPNDERFPTLVRGGDQMLSASSAALDLALSSSPIPEAPATSSWSSNINRHRTQQSLSAINGPSSSIHNDAGTLGHRPASLRHSLDLKYITENVSDAPGTSTPGQGNHIMTSPPIPQSSFSSNDVPTVKNTSGAGMANTGNANNHAQQHFHNHNASMGRIPAGAMPNRGHSRELSNDNSANPGRDQANAFQSLQSALQPSAAPFGPSTSASAPMSPPQIPAPSNPTAMNNFGGYYPPNTFVPSNGANANAAAPGNYGMNMLTSGMQQMSVNGVVNGNNMYPGQNFAGYGPQVPYNQAPPPRDSQARVIQHRRQMDNEAMSRYQNVSLDSFRGQVYDLCKDQHGCRYLQKKLEERNDEQVHMIWLETNQHVVELMTDPFGNYLCQKLLEFCNDDDRTVLIQNASQDMVRIALNTHGTRALQKMIEYVNTPQQVHLITEALRGRVVDLIQDLNGNHVIQKCLNKLSSAEAQFIFDAVGGNCVDVGTHRHGCCVLQRCIDHASGDQKLWLIQCITEQSRILVQDPFGNYVVQYIIDLNEPTFTEPIVRMFQGCISQLSRHKFSSNVIEKCLRCAQPPSKDMIVDEMLAPQEIERLIRDSYANYVVQTALEYATPQQKHRLIESIRPILPTIRNTPYGRRIQAKVSSYDSRGSVTSSGQVTPADNTQGQIPLRTSGHSRGMSGGGPMVGGNPLTNGGGLNNQGMMDQNRNHFQHAGAMSVPPGPAPGNGAQQQPQYNPGPQNNNFNNGPHPSAAANPPPQNNGAPWM</sequence>
<feature type="repeat" description="Pumilio" evidence="3">
    <location>
        <begin position="761"/>
        <end position="796"/>
    </location>
</feature>